<keyword evidence="10" id="KW-1185">Reference proteome</keyword>
<feature type="domain" description="RecJ OB" evidence="8">
    <location>
        <begin position="436"/>
        <end position="541"/>
    </location>
</feature>
<dbReference type="InterPro" id="IPR004610">
    <property type="entry name" value="RecJ"/>
</dbReference>
<evidence type="ECO:0000256" key="5">
    <source>
        <dbReference type="ARBA" id="ARBA00022839"/>
    </source>
</evidence>
<reference evidence="9" key="1">
    <citation type="submission" date="2020-08" db="EMBL/GenBank/DDBJ databases">
        <title>Genome public.</title>
        <authorList>
            <person name="Liu C."/>
            <person name="Sun Q."/>
        </authorList>
    </citation>
    <scope>NUCLEOTIDE SEQUENCE</scope>
    <source>
        <strain evidence="9">BX12</strain>
    </source>
</reference>
<dbReference type="Proteomes" id="UP000602647">
    <property type="component" value="Unassembled WGS sequence"/>
</dbReference>
<dbReference type="GO" id="GO:0003676">
    <property type="term" value="F:nucleic acid binding"/>
    <property type="evidence" value="ECO:0007669"/>
    <property type="project" value="InterPro"/>
</dbReference>
<dbReference type="Pfam" id="PF02272">
    <property type="entry name" value="DHHA1"/>
    <property type="match status" value="1"/>
</dbReference>
<evidence type="ECO:0000256" key="2">
    <source>
        <dbReference type="ARBA" id="ARBA00019841"/>
    </source>
</evidence>
<feature type="domain" description="DDH" evidence="6">
    <location>
        <begin position="59"/>
        <end position="208"/>
    </location>
</feature>
<evidence type="ECO:0000256" key="4">
    <source>
        <dbReference type="ARBA" id="ARBA00022801"/>
    </source>
</evidence>
<evidence type="ECO:0000259" key="7">
    <source>
        <dbReference type="Pfam" id="PF02272"/>
    </source>
</evidence>
<dbReference type="Gene3D" id="3.90.1640.30">
    <property type="match status" value="1"/>
</dbReference>
<gene>
    <name evidence="9" type="primary">recJ</name>
    <name evidence="9" type="ORF">H9L42_01040</name>
</gene>
<evidence type="ECO:0000313" key="9">
    <source>
        <dbReference type="EMBL" id="MBC6678418.1"/>
    </source>
</evidence>
<evidence type="ECO:0000256" key="1">
    <source>
        <dbReference type="ARBA" id="ARBA00005915"/>
    </source>
</evidence>
<dbReference type="GO" id="GO:0008409">
    <property type="term" value="F:5'-3' exonuclease activity"/>
    <property type="evidence" value="ECO:0007669"/>
    <property type="project" value="InterPro"/>
</dbReference>
<dbReference type="InterPro" id="IPR051673">
    <property type="entry name" value="SSDNA_exonuclease_RecJ"/>
</dbReference>
<organism evidence="9 10">
    <name type="scientific">Zhenpiania hominis</name>
    <dbReference type="NCBI Taxonomy" id="2763644"/>
    <lineage>
        <taxon>Bacteria</taxon>
        <taxon>Bacillati</taxon>
        <taxon>Bacillota</taxon>
        <taxon>Clostridia</taxon>
        <taxon>Peptostreptococcales</taxon>
        <taxon>Anaerovoracaceae</taxon>
        <taxon>Zhenpiania</taxon>
    </lineage>
</organism>
<dbReference type="InterPro" id="IPR001667">
    <property type="entry name" value="DDH_dom"/>
</dbReference>
<evidence type="ECO:0000259" key="6">
    <source>
        <dbReference type="Pfam" id="PF01368"/>
    </source>
</evidence>
<keyword evidence="5 9" id="KW-0269">Exonuclease</keyword>
<comment type="similarity">
    <text evidence="1">Belongs to the RecJ family.</text>
</comment>
<comment type="caution">
    <text evidence="9">The sequence shown here is derived from an EMBL/GenBank/DDBJ whole genome shotgun (WGS) entry which is preliminary data.</text>
</comment>
<dbReference type="NCBIfam" id="TIGR00644">
    <property type="entry name" value="recJ"/>
    <property type="match status" value="1"/>
</dbReference>
<dbReference type="InterPro" id="IPR003156">
    <property type="entry name" value="DHHA1_dom"/>
</dbReference>
<sequence>MNQINPIIVELLAKRGIRGEAEINEFLSDKPQKTYDPFLLPDMEAGVDLLLRAIHGGKKICIYGDYDADGITSVSILMEFLGALTQKIEYYIPSRFDEGYGLNSGAIRNIFENGAEVLLTVDCGSVSYEEVELAKKLGMEVLVTDHHSITDVQADCLLINPKRQDCRYPFRELAGCGVAFKLVQAIQRRADLPRAAINRVLDLVAAGTIADVVPLLDENRTLVKHGLHIIASGVRPGLNGLIEGISLHRETIRADQIAFGIAPHLNAAGRIEDAKVAVRLLLEKEPKRIRRHVEQLVSYNHRRKSLQEEAFKKCCQIIDCHLQDRKFLVVYTEDVHEGVAGIVAGKLKERYERPAILVTPSGEELKGTGRSIKGVHLYEVLKSHEELFSRFGGHEGACGFSMPKENLPQLEAVLEEDMERMLDENPQLFSQGIEADMKLEGSHITLELAEALDRMGPFGSKNPKPRFLLEKTRISGQRPMGDGRHIRFFADCRDGAQVECVLFNRAEELRTVLYGEEPVDLTGTVDFQEWKGNKKVQFTVEAVI</sequence>
<dbReference type="InterPro" id="IPR041122">
    <property type="entry name" value="RecJ_OB"/>
</dbReference>
<protein>
    <recommendedName>
        <fullName evidence="2">Single-stranded-DNA-specific exonuclease RecJ</fullName>
    </recommendedName>
</protein>
<evidence type="ECO:0000259" key="8">
    <source>
        <dbReference type="Pfam" id="PF17768"/>
    </source>
</evidence>
<keyword evidence="4" id="KW-0378">Hydrolase</keyword>
<dbReference type="EMBL" id="JACRYT010000001">
    <property type="protein sequence ID" value="MBC6678418.1"/>
    <property type="molecule type" value="Genomic_DNA"/>
</dbReference>
<dbReference type="SUPFAM" id="SSF64182">
    <property type="entry name" value="DHH phosphoesterases"/>
    <property type="match status" value="1"/>
</dbReference>
<name>A0A923SUJ0_9FIRM</name>
<proteinExistence type="inferred from homology"/>
<dbReference type="Pfam" id="PF17768">
    <property type="entry name" value="RecJ_OB"/>
    <property type="match status" value="1"/>
</dbReference>
<dbReference type="PANTHER" id="PTHR30255:SF2">
    <property type="entry name" value="SINGLE-STRANDED-DNA-SPECIFIC EXONUCLEASE RECJ"/>
    <property type="match status" value="1"/>
</dbReference>
<dbReference type="Gene3D" id="3.10.310.30">
    <property type="match status" value="1"/>
</dbReference>
<keyword evidence="3" id="KW-0540">Nuclease</keyword>
<dbReference type="PANTHER" id="PTHR30255">
    <property type="entry name" value="SINGLE-STRANDED-DNA-SPECIFIC EXONUCLEASE RECJ"/>
    <property type="match status" value="1"/>
</dbReference>
<dbReference type="InterPro" id="IPR038763">
    <property type="entry name" value="DHH_sf"/>
</dbReference>
<accession>A0A923SUJ0</accession>
<dbReference type="GO" id="GO:0006281">
    <property type="term" value="P:DNA repair"/>
    <property type="evidence" value="ECO:0007669"/>
    <property type="project" value="InterPro"/>
</dbReference>
<dbReference type="RefSeq" id="WP_187301611.1">
    <property type="nucleotide sequence ID" value="NZ_JACRYT010000001.1"/>
</dbReference>
<evidence type="ECO:0000256" key="3">
    <source>
        <dbReference type="ARBA" id="ARBA00022722"/>
    </source>
</evidence>
<dbReference type="AlphaFoldDB" id="A0A923SUJ0"/>
<feature type="domain" description="DHHA1" evidence="7">
    <location>
        <begin position="326"/>
        <end position="418"/>
    </location>
</feature>
<evidence type="ECO:0000313" key="10">
    <source>
        <dbReference type="Proteomes" id="UP000602647"/>
    </source>
</evidence>
<dbReference type="Pfam" id="PF01368">
    <property type="entry name" value="DHH"/>
    <property type="match status" value="1"/>
</dbReference>
<dbReference type="GO" id="GO:0006310">
    <property type="term" value="P:DNA recombination"/>
    <property type="evidence" value="ECO:0007669"/>
    <property type="project" value="InterPro"/>
</dbReference>